<dbReference type="InterPro" id="IPR007337">
    <property type="entry name" value="RelB/DinJ"/>
</dbReference>
<geneLocation type="plasmid" evidence="1">
    <name>pHNBS12</name>
</geneLocation>
<dbReference type="Gene3D" id="1.10.1220.10">
    <property type="entry name" value="Met repressor-like"/>
    <property type="match status" value="1"/>
</dbReference>
<dbReference type="Pfam" id="PF04221">
    <property type="entry name" value="RelB"/>
    <property type="match status" value="1"/>
</dbReference>
<dbReference type="RefSeq" id="WP_159192365.1">
    <property type="nucleotide sequence ID" value="NZ_CABWTK010000016.1"/>
</dbReference>
<evidence type="ECO:0000313" key="1">
    <source>
        <dbReference type="EMBL" id="AZZ88144.1"/>
    </source>
</evidence>
<reference evidence="1" key="1">
    <citation type="submission" date="2018-11" db="EMBL/GenBank/DDBJ databases">
        <title>Complete sequence of plasmid pHNBS12.</title>
        <authorList>
            <person name="Liu J.H."/>
            <person name="Huang X.Y."/>
            <person name="Lv L.C."/>
        </authorList>
    </citation>
    <scope>NUCLEOTIDE SEQUENCE</scope>
    <source>
        <strain evidence="1">6BS12CTX</strain>
        <plasmid evidence="1">pHNBS12</plasmid>
    </source>
</reference>
<dbReference type="EMBL" id="MK167987">
    <property type="protein sequence ID" value="AZZ88144.1"/>
    <property type="molecule type" value="Genomic_DNA"/>
</dbReference>
<proteinExistence type="predicted"/>
<name>A0A3T0VDT6_KLEPN</name>
<dbReference type="InterPro" id="IPR013321">
    <property type="entry name" value="Arc_rbn_hlx_hlx"/>
</dbReference>
<protein>
    <submittedName>
        <fullName evidence="1">Uncharacterized protein</fullName>
    </submittedName>
</protein>
<dbReference type="GO" id="GO:0006355">
    <property type="term" value="P:regulation of DNA-templated transcription"/>
    <property type="evidence" value="ECO:0007669"/>
    <property type="project" value="InterPro"/>
</dbReference>
<keyword evidence="1" id="KW-0614">Plasmid</keyword>
<dbReference type="AlphaFoldDB" id="A0A3T0VDT6"/>
<dbReference type="GO" id="GO:0043565">
    <property type="term" value="F:sequence-specific DNA binding"/>
    <property type="evidence" value="ECO:0007669"/>
    <property type="project" value="UniProtKB-ARBA"/>
</dbReference>
<sequence>MAQISFRISDESKIRADKVLEQQGYSAGSYLQGIVEYIAQNGTLPVVIEFRPAALNPEEVFQEAIFQSRETYVNWRTFCRNELQVNQMTPLDKLRTHIDAINTAYEFYQRNESVIRQAPSQMEKINGGDPFHPEMFSRCIEYFPPLFGYLRKAVSFVHMNNRPVQQGDLDEMEPVLVQAAKAIDELQAMANTSVSAETLARFMLRDIQEALSCAMESTREHISYMTARSWQQRMTLVLGEAEKKYKRLGTSEQDVALARLRHDTRRLATKVTEYVETTSEPMTGFDTNLLDQVVAFYNEVLSLSGYISASIRTDADQPGNSGNDSA</sequence>
<organism evidence="1">
    <name type="scientific">Klebsiella pneumoniae</name>
    <dbReference type="NCBI Taxonomy" id="573"/>
    <lineage>
        <taxon>Bacteria</taxon>
        <taxon>Pseudomonadati</taxon>
        <taxon>Pseudomonadota</taxon>
        <taxon>Gammaproteobacteria</taxon>
        <taxon>Enterobacterales</taxon>
        <taxon>Enterobacteriaceae</taxon>
        <taxon>Klebsiella/Raoultella group</taxon>
        <taxon>Klebsiella</taxon>
        <taxon>Klebsiella pneumoniae complex</taxon>
    </lineage>
</organism>
<accession>A0A3T0VDT6</accession>